<dbReference type="InterPro" id="IPR004304">
    <property type="entry name" value="FmdA_AmdA"/>
</dbReference>
<dbReference type="AlphaFoldDB" id="A0A1J7ILP0"/>
<name>A0A1J7ILP0_9PEZI</name>
<dbReference type="Proteomes" id="UP000182658">
    <property type="component" value="Unassembled WGS sequence"/>
</dbReference>
<organism evidence="1 2">
    <name type="scientific">Coniochaeta ligniaria NRRL 30616</name>
    <dbReference type="NCBI Taxonomy" id="1408157"/>
    <lineage>
        <taxon>Eukaryota</taxon>
        <taxon>Fungi</taxon>
        <taxon>Dikarya</taxon>
        <taxon>Ascomycota</taxon>
        <taxon>Pezizomycotina</taxon>
        <taxon>Sordariomycetes</taxon>
        <taxon>Sordariomycetidae</taxon>
        <taxon>Coniochaetales</taxon>
        <taxon>Coniochaetaceae</taxon>
        <taxon>Coniochaeta</taxon>
    </lineage>
</organism>
<dbReference type="SUPFAM" id="SSF141130">
    <property type="entry name" value="Acetamidase/Formamidase-like"/>
    <property type="match status" value="1"/>
</dbReference>
<dbReference type="PANTHER" id="PTHR31891:SF1">
    <property type="entry name" value="FORMAMIDASE C869.04-RELATED"/>
    <property type="match status" value="1"/>
</dbReference>
<dbReference type="Gene3D" id="3.10.28.20">
    <property type="entry name" value="Acetamidase/Formamidase-like domains"/>
    <property type="match status" value="1"/>
</dbReference>
<sequence length="344" mass="36867">MAHSFHISPHQRHLKWSQSLAPALTVPSGAEITFSLLDGGHNQIRPDNAPTALADFDFTLTDPAFGPVYVESAEPGDVLRVDFLDLEPGTYGWTALLPGFGLLADDADIVAATPALKIWDLTESGTLPNASGRKRLAVLKPGVAVPVRPFLGVCGVAPAQPGVELSTIPPYAASGGNMDCRDLSTVGATLYLPVNVAGALFSCGDGHAAQGDGEVCGTAIETPMTARVRLTVEKRAEREARGWRDGRKLDCPHYVTPKKGREEIEDEVEDDKGEYAALGIHEDIREASRMAVRGVMDWLEAEKGLTRVEAYMLCSVAGKLRMSEVVDMPNYAVSCALPLSVFLE</sequence>
<protein>
    <recommendedName>
        <fullName evidence="3">Acetamidase/formamidase</fullName>
    </recommendedName>
</protein>
<dbReference type="GO" id="GO:0016811">
    <property type="term" value="F:hydrolase activity, acting on carbon-nitrogen (but not peptide) bonds, in linear amides"/>
    <property type="evidence" value="ECO:0007669"/>
    <property type="project" value="InterPro"/>
</dbReference>
<evidence type="ECO:0008006" key="3">
    <source>
        <dbReference type="Google" id="ProtNLM"/>
    </source>
</evidence>
<gene>
    <name evidence="1" type="ORF">CONLIGDRAFT_379555</name>
</gene>
<dbReference type="STRING" id="1408157.A0A1J7ILP0"/>
<proteinExistence type="predicted"/>
<accession>A0A1J7ILP0</accession>
<reference evidence="1 2" key="1">
    <citation type="submission" date="2016-10" db="EMBL/GenBank/DDBJ databases">
        <title>Draft genome sequence of Coniochaeta ligniaria NRRL30616, a lignocellulolytic fungus for bioabatement of inhibitors in plant biomass hydrolysates.</title>
        <authorList>
            <consortium name="DOE Joint Genome Institute"/>
            <person name="Jimenez D.J."/>
            <person name="Hector R.E."/>
            <person name="Riley R."/>
            <person name="Sun H."/>
            <person name="Grigoriev I.V."/>
            <person name="Van Elsas J.D."/>
            <person name="Nichols N.N."/>
        </authorList>
    </citation>
    <scope>NUCLEOTIDE SEQUENCE [LARGE SCALE GENOMIC DNA]</scope>
    <source>
        <strain evidence="1 2">NRRL 30616</strain>
    </source>
</reference>
<dbReference type="EMBL" id="KV875098">
    <property type="protein sequence ID" value="OIW28503.1"/>
    <property type="molecule type" value="Genomic_DNA"/>
</dbReference>
<evidence type="ECO:0000313" key="1">
    <source>
        <dbReference type="EMBL" id="OIW28503.1"/>
    </source>
</evidence>
<dbReference type="OrthoDB" id="3335528at2759"/>
<dbReference type="Gene3D" id="2.60.120.580">
    <property type="entry name" value="Acetamidase/Formamidase-like domains"/>
    <property type="match status" value="2"/>
</dbReference>
<evidence type="ECO:0000313" key="2">
    <source>
        <dbReference type="Proteomes" id="UP000182658"/>
    </source>
</evidence>
<dbReference type="PANTHER" id="PTHR31891">
    <property type="entry name" value="FORMAMIDASE C869.04-RELATED"/>
    <property type="match status" value="1"/>
</dbReference>
<dbReference type="Pfam" id="PF03069">
    <property type="entry name" value="FmdA_AmdA"/>
    <property type="match status" value="2"/>
</dbReference>
<keyword evidence="2" id="KW-1185">Reference proteome</keyword>
<dbReference type="InParanoid" id="A0A1J7ILP0"/>